<dbReference type="PIRSF" id="PIRSF029171">
    <property type="entry name" value="Esterase_LipA"/>
    <property type="match status" value="1"/>
</dbReference>
<dbReference type="PANTHER" id="PTHR34853">
    <property type="match status" value="1"/>
</dbReference>
<name>A0ABX8SEN5_9ACTN</name>
<gene>
    <name evidence="1" type="ORF">KV203_05805</name>
</gene>
<evidence type="ECO:0000313" key="2">
    <source>
        <dbReference type="Proteomes" id="UP000887023"/>
    </source>
</evidence>
<dbReference type="Proteomes" id="UP000887023">
    <property type="component" value="Chromosome"/>
</dbReference>
<dbReference type="EMBL" id="CP079105">
    <property type="protein sequence ID" value="QXQ14895.1"/>
    <property type="molecule type" value="Genomic_DNA"/>
</dbReference>
<protein>
    <submittedName>
        <fullName evidence="1">Lipase family protein</fullName>
    </submittedName>
</protein>
<proteinExistence type="predicted"/>
<sequence>MRGPRRRPLPAGQDPFYEPPIGFAAAAPGTVLRSRSVRIALLAAIPQRITAWQLLYRTCDLSGVPDATVTTVVLPGDVSGPVPLLAYQCAIDAISSRCFPSYALRYGAFAPGSVPQVEWPIIVTALRRGWVVTISDHGGPRGSFGAPREPGYRVLDAIRATLGFAPAGLSPETPTAAWGYSGGGMATSWVAELAPSYAPEIALVGAVLGSPVGDPGDIFARLNAGPFAGLPLLVVTALRRVYPELDRLLRAHSEPAGIAAMDRIETCTTTEALVRYRGVDLTDYLDRPVVELFAIPPIPALFDELRLGERAPACPLLVQQAVRDEVIAVENVDGQVERYRRAGVHVEYVRVRFGGHISEMFLAPSSALAWLSDRYAGRPLGPGGTGAVASSGLSGTGIRGVFGLAAAAFLALVGRPAAGLVPGPFTRFIGRTRRAA</sequence>
<dbReference type="RefSeq" id="WP_083529952.1">
    <property type="nucleotide sequence ID" value="NZ_CBCRUZ010000009.1"/>
</dbReference>
<keyword evidence="2" id="KW-1185">Reference proteome</keyword>
<dbReference type="InterPro" id="IPR029058">
    <property type="entry name" value="AB_hydrolase_fold"/>
</dbReference>
<dbReference type="InterPro" id="IPR005152">
    <property type="entry name" value="Lipase_secreted"/>
</dbReference>
<accession>A0ABX8SEN5</accession>
<dbReference type="Pfam" id="PF03583">
    <property type="entry name" value="LIP"/>
    <property type="match status" value="1"/>
</dbReference>
<reference evidence="1" key="1">
    <citation type="submission" date="2021-07" db="EMBL/GenBank/DDBJ databases">
        <title>Candidatus Kaistella beijingensis sp. nov. isolated from a municipal wastewater treatment plant is involved in sludge foaming.</title>
        <authorList>
            <person name="Song Y."/>
            <person name="Liu S.-J."/>
        </authorList>
    </citation>
    <scope>NUCLEOTIDE SEQUENCE</scope>
    <source>
        <strain evidence="1">DSM 43998</strain>
    </source>
</reference>
<dbReference type="PANTHER" id="PTHR34853:SF1">
    <property type="entry name" value="LIPASE 5"/>
    <property type="match status" value="1"/>
</dbReference>
<dbReference type="Gene3D" id="1.10.260.130">
    <property type="match status" value="1"/>
</dbReference>
<organism evidence="1 2">
    <name type="scientific">Skermania pinensis</name>
    <dbReference type="NCBI Taxonomy" id="39122"/>
    <lineage>
        <taxon>Bacteria</taxon>
        <taxon>Bacillati</taxon>
        <taxon>Actinomycetota</taxon>
        <taxon>Actinomycetes</taxon>
        <taxon>Mycobacteriales</taxon>
        <taxon>Gordoniaceae</taxon>
        <taxon>Skermania</taxon>
    </lineage>
</organism>
<evidence type="ECO:0000313" key="1">
    <source>
        <dbReference type="EMBL" id="QXQ14895.1"/>
    </source>
</evidence>
<dbReference type="SUPFAM" id="SSF53474">
    <property type="entry name" value="alpha/beta-Hydrolases"/>
    <property type="match status" value="1"/>
</dbReference>
<dbReference type="Gene3D" id="3.40.50.1820">
    <property type="entry name" value="alpha/beta hydrolase"/>
    <property type="match status" value="1"/>
</dbReference>